<dbReference type="InterPro" id="IPR051463">
    <property type="entry name" value="Peptidase_U62_metallo"/>
</dbReference>
<dbReference type="eggNOG" id="COG0312">
    <property type="taxonomic scope" value="Bacteria"/>
</dbReference>
<dbReference type="InterPro" id="IPR035068">
    <property type="entry name" value="TldD/PmbA_N"/>
</dbReference>
<dbReference type="Proteomes" id="UP000001916">
    <property type="component" value="Chromosome"/>
</dbReference>
<dbReference type="InterPro" id="IPR025502">
    <property type="entry name" value="TldD"/>
</dbReference>
<dbReference type="RefSeq" id="WP_013158918.1">
    <property type="nucleotide sequence ID" value="NC_014212.1"/>
</dbReference>
<sequence length="464" mass="49887">MLAEALVGEVLGRARSGGADFAELYVERWRRRGMRVLNGEVKEATSGLEYGAGLRLFYGSEVVYAYTNDLTPQSLLELTETLVRLKGLAGQVEASGTGGLDFRKQIPRGLHTPLIPLGAKDKRYRLERLLEAESGARIAPQIKQVQSSLTEWEQEVLVANSTGAWVEDRRIRSRVNVLAIAQDDFGTQTGTSGPGLSVGLEIFDLYPPASVGRKAAQQALTNLRAKPAPAGTMPVVIGNAFGGVIFHEALGHLLETTSVAKKASVLSDKLGEKVASECVTYIDDGTTPHGWGSSEFDDEGLPTERTVLIENGVLKSYMVDRWGAERTGLRPTGSGRRQDYTFAPTSRMRNTFIAPGDTPLDKLFEGIEYGLYAKDMGGGQVKPGSGEYNFGVKEAYIIRHGRIEEPVRGAMLVGKGPESIQKIVAVSNDLETAPGMCGSLSGSLPVEVGQPHLLISEIVVGGQA</sequence>
<keyword evidence="3" id="KW-0378">Hydrolase</keyword>
<dbReference type="OrthoDB" id="9803213at2"/>
<dbReference type="STRING" id="526227.Mesil_2525"/>
<reference evidence="8 9" key="1">
    <citation type="journal article" date="2010" name="Stand. Genomic Sci.">
        <title>Complete genome sequence of Meiothermus silvanus type strain (VI-R2).</title>
        <authorList>
            <person name="Sikorski J."/>
            <person name="Tindall B.J."/>
            <person name="Lowry S."/>
            <person name="Lucas S."/>
            <person name="Nolan M."/>
            <person name="Copeland A."/>
            <person name="Glavina Del Rio T."/>
            <person name="Tice H."/>
            <person name="Cheng J.F."/>
            <person name="Han C."/>
            <person name="Pitluck S."/>
            <person name="Liolios K."/>
            <person name="Ivanova N."/>
            <person name="Mavromatis K."/>
            <person name="Mikhailova N."/>
            <person name="Pati A."/>
            <person name="Goodwin L."/>
            <person name="Chen A."/>
            <person name="Palaniappan K."/>
            <person name="Land M."/>
            <person name="Hauser L."/>
            <person name="Chang Y.J."/>
            <person name="Jeffries C.D."/>
            <person name="Rohde M."/>
            <person name="Goker M."/>
            <person name="Woyke T."/>
            <person name="Bristow J."/>
            <person name="Eisen J.A."/>
            <person name="Markowitz V."/>
            <person name="Hugenholtz P."/>
            <person name="Kyrpides N.C."/>
            <person name="Klenk H.P."/>
            <person name="Lapidus A."/>
        </authorList>
    </citation>
    <scope>NUCLEOTIDE SEQUENCE [LARGE SCALE GENOMIC DNA]</scope>
    <source>
        <strain evidence="9">ATCC 700542 / DSM 9946 / VI-R2</strain>
    </source>
</reference>
<gene>
    <name evidence="8" type="ordered locus">Mesil_2525</name>
</gene>
<dbReference type="PANTHER" id="PTHR30624:SF4">
    <property type="entry name" value="METALLOPROTEASE TLDD"/>
    <property type="match status" value="1"/>
</dbReference>
<keyword evidence="9" id="KW-1185">Reference proteome</keyword>
<evidence type="ECO:0000313" key="9">
    <source>
        <dbReference type="Proteomes" id="UP000001916"/>
    </source>
</evidence>
<organism evidence="8 9">
    <name type="scientific">Allomeiothermus silvanus (strain ATCC 700542 / DSM 9946 / NBRC 106475 / NCIMB 13440 / VI-R2)</name>
    <name type="common">Thermus silvanus</name>
    <dbReference type="NCBI Taxonomy" id="526227"/>
    <lineage>
        <taxon>Bacteria</taxon>
        <taxon>Thermotogati</taxon>
        <taxon>Deinococcota</taxon>
        <taxon>Deinococci</taxon>
        <taxon>Thermales</taxon>
        <taxon>Thermaceae</taxon>
        <taxon>Allomeiothermus</taxon>
    </lineage>
</organism>
<dbReference type="InterPro" id="IPR045570">
    <property type="entry name" value="Metalloprtase-TldD/E_cen_dom"/>
</dbReference>
<feature type="domain" description="Metalloprotease TldD/E central" evidence="7">
    <location>
        <begin position="121"/>
        <end position="223"/>
    </location>
</feature>
<evidence type="ECO:0000256" key="2">
    <source>
        <dbReference type="ARBA" id="ARBA00022670"/>
    </source>
</evidence>
<dbReference type="AlphaFoldDB" id="D7BB03"/>
<dbReference type="EMBL" id="CP002042">
    <property type="protein sequence ID" value="ADH64377.1"/>
    <property type="molecule type" value="Genomic_DNA"/>
</dbReference>
<dbReference type="Pfam" id="PF19289">
    <property type="entry name" value="PmbA_TldD_3rd"/>
    <property type="match status" value="1"/>
</dbReference>
<dbReference type="Gene3D" id="3.30.2290.10">
    <property type="entry name" value="PmbA/TldD superfamily"/>
    <property type="match status" value="1"/>
</dbReference>
<proteinExistence type="inferred from homology"/>
<dbReference type="InterPro" id="IPR045569">
    <property type="entry name" value="Metalloprtase-TldD/E_C"/>
</dbReference>
<dbReference type="InterPro" id="IPR002510">
    <property type="entry name" value="Metalloprtase-TldD/E_N"/>
</dbReference>
<feature type="domain" description="Metalloprotease TldD/E C-terminal" evidence="6">
    <location>
        <begin position="231"/>
        <end position="462"/>
    </location>
</feature>
<dbReference type="HOGENOM" id="CLU_026425_1_0_0"/>
<evidence type="ECO:0000256" key="1">
    <source>
        <dbReference type="ARBA" id="ARBA00005836"/>
    </source>
</evidence>
<evidence type="ECO:0000313" key="8">
    <source>
        <dbReference type="EMBL" id="ADH64377.1"/>
    </source>
</evidence>
<feature type="domain" description="Metalloprotease TldD/E N-terminal" evidence="5">
    <location>
        <begin position="22"/>
        <end position="84"/>
    </location>
</feature>
<accession>D7BB03</accession>
<evidence type="ECO:0000259" key="7">
    <source>
        <dbReference type="Pfam" id="PF19290"/>
    </source>
</evidence>
<comment type="similarity">
    <text evidence="1">Belongs to the peptidase U62 family.</text>
</comment>
<protein>
    <submittedName>
        <fullName evidence="8">Peptidase U62 modulator of DNA gyrase</fullName>
    </submittedName>
</protein>
<dbReference type="PIRSF" id="PIRSF004919">
    <property type="entry name" value="TldD"/>
    <property type="match status" value="1"/>
</dbReference>
<dbReference type="Pfam" id="PF01523">
    <property type="entry name" value="PmbA_TldD_1st"/>
    <property type="match status" value="1"/>
</dbReference>
<dbReference type="GO" id="GO:0008237">
    <property type="term" value="F:metallopeptidase activity"/>
    <property type="evidence" value="ECO:0007669"/>
    <property type="project" value="UniProtKB-KW"/>
</dbReference>
<evidence type="ECO:0000256" key="3">
    <source>
        <dbReference type="ARBA" id="ARBA00022801"/>
    </source>
</evidence>
<evidence type="ECO:0000256" key="4">
    <source>
        <dbReference type="ARBA" id="ARBA00023049"/>
    </source>
</evidence>
<dbReference type="GO" id="GO:0005829">
    <property type="term" value="C:cytosol"/>
    <property type="evidence" value="ECO:0007669"/>
    <property type="project" value="TreeGrafter"/>
</dbReference>
<evidence type="ECO:0000259" key="6">
    <source>
        <dbReference type="Pfam" id="PF19289"/>
    </source>
</evidence>
<dbReference type="PANTHER" id="PTHR30624">
    <property type="entry name" value="UNCHARACTERIZED PROTEIN TLDD AND PMBA"/>
    <property type="match status" value="1"/>
</dbReference>
<evidence type="ECO:0000259" key="5">
    <source>
        <dbReference type="Pfam" id="PF01523"/>
    </source>
</evidence>
<keyword evidence="4" id="KW-0482">Metalloprotease</keyword>
<dbReference type="KEGG" id="msv:Mesil_2525"/>
<dbReference type="InterPro" id="IPR036059">
    <property type="entry name" value="TldD/PmbA_sf"/>
</dbReference>
<dbReference type="SUPFAM" id="SSF111283">
    <property type="entry name" value="Putative modulator of DNA gyrase, PmbA/TldD"/>
    <property type="match status" value="1"/>
</dbReference>
<dbReference type="Pfam" id="PF19290">
    <property type="entry name" value="PmbA_TldD_2nd"/>
    <property type="match status" value="1"/>
</dbReference>
<keyword evidence="2" id="KW-0645">Protease</keyword>
<name>D7BB03_ALLS1</name>
<dbReference type="GO" id="GO:0006508">
    <property type="term" value="P:proteolysis"/>
    <property type="evidence" value="ECO:0007669"/>
    <property type="project" value="UniProtKB-KW"/>
</dbReference>